<dbReference type="Gene3D" id="2.120.10.30">
    <property type="entry name" value="TolB, C-terminal domain"/>
    <property type="match status" value="1"/>
</dbReference>
<proteinExistence type="predicted"/>
<sequence length="517" mass="58397">MTIPNRYPVLYPIDRISLGLMTLFSVVIGLLILGGSFCTGERCLFHTGPRVNQFSWENRVIDYRDQAFILGFNRPMDQESVEENIKITIPDQPDVKNPLPGKTSWAGRRMAYTLDFPAPYGTKYRFELENAQERFINQQQEGAAIQPYQAEFRTPDRALAYIGLEGAERGRLVIFDFTTQEKRIITPEQLVVTEFRIDRDRAQIVFSAVERNSTREGILDQQIYRVNTGLTREKSGFQTGKDIGKIDLILDNEGYNNLKFDLSEDGELLAVQRVNKEDPADFGLWVIQDGKQPKPLKNEPGGLFLIAPDNETIASTQGEGIAILSLEPAAQPLDFLAQFGMVLGFSPDGRSAAMVDFNKNNPDLLYTRSLYLVNNQGVQEKIFDTQGSILDCQFQAKGEQMFCLMTNLVEDTEYIEQPYIAMVDVREKKVAPLITLPKYQDINISLAPDGLGLLFDQIRTDPTNEQESFLKTSSGEALLDGQIWLLIPPRSLPEQGQGTSPQLEELPFVGFQPRWFP</sequence>
<dbReference type="EMBL" id="JAIHOM010000006">
    <property type="protein sequence ID" value="MCW6035036.1"/>
    <property type="molecule type" value="Genomic_DNA"/>
</dbReference>
<comment type="caution">
    <text evidence="2">The sequence shown here is derived from an EMBL/GenBank/DDBJ whole genome shotgun (WGS) entry which is preliminary data.</text>
</comment>
<dbReference type="InterPro" id="IPR011042">
    <property type="entry name" value="6-blade_b-propeller_TolB-like"/>
</dbReference>
<feature type="transmembrane region" description="Helical" evidence="1">
    <location>
        <begin position="16"/>
        <end position="37"/>
    </location>
</feature>
<gene>
    <name evidence="2" type="ORF">K4A83_01940</name>
</gene>
<evidence type="ECO:0000256" key="1">
    <source>
        <dbReference type="SAM" id="Phobius"/>
    </source>
</evidence>
<dbReference type="Proteomes" id="UP001526426">
    <property type="component" value="Unassembled WGS sequence"/>
</dbReference>
<organism evidence="2 3">
    <name type="scientific">Spirulina subsalsa FACHB-351</name>
    <dbReference type="NCBI Taxonomy" id="234711"/>
    <lineage>
        <taxon>Bacteria</taxon>
        <taxon>Bacillati</taxon>
        <taxon>Cyanobacteriota</taxon>
        <taxon>Cyanophyceae</taxon>
        <taxon>Spirulinales</taxon>
        <taxon>Spirulinaceae</taxon>
        <taxon>Spirulina</taxon>
    </lineage>
</organism>
<name>A0ABT3L0K5_9CYAN</name>
<evidence type="ECO:0000313" key="2">
    <source>
        <dbReference type="EMBL" id="MCW6035036.1"/>
    </source>
</evidence>
<dbReference type="RefSeq" id="WP_265262699.1">
    <property type="nucleotide sequence ID" value="NZ_JAIHOM010000006.1"/>
</dbReference>
<evidence type="ECO:0000313" key="3">
    <source>
        <dbReference type="Proteomes" id="UP001526426"/>
    </source>
</evidence>
<keyword evidence="1" id="KW-0812">Transmembrane</keyword>
<reference evidence="2 3" key="1">
    <citation type="submission" date="2021-08" db="EMBL/GenBank/DDBJ databases">
        <title>Draft genome sequence of Spirulina subsalsa with high tolerance to salinity and hype-accumulation of phycocyanin.</title>
        <authorList>
            <person name="Pei H."/>
            <person name="Jiang L."/>
        </authorList>
    </citation>
    <scope>NUCLEOTIDE SEQUENCE [LARGE SCALE GENOMIC DNA]</scope>
    <source>
        <strain evidence="2 3">FACHB-351</strain>
    </source>
</reference>
<keyword evidence="1" id="KW-1133">Transmembrane helix</keyword>
<keyword evidence="1" id="KW-0472">Membrane</keyword>
<dbReference type="Gene3D" id="2.60.40.3710">
    <property type="match status" value="1"/>
</dbReference>
<keyword evidence="3" id="KW-1185">Reference proteome</keyword>
<dbReference type="SUPFAM" id="SSF82171">
    <property type="entry name" value="DPP6 N-terminal domain-like"/>
    <property type="match status" value="2"/>
</dbReference>
<accession>A0ABT3L0K5</accession>
<protein>
    <submittedName>
        <fullName evidence="2">Ig-like domain-containing protein</fullName>
    </submittedName>
</protein>